<name>A0A085WFS7_9BACT</name>
<dbReference type="AlphaFoldDB" id="A0A085WFS7"/>
<keyword evidence="3" id="KW-1185">Reference proteome</keyword>
<proteinExistence type="predicted"/>
<protein>
    <submittedName>
        <fullName evidence="2">Uncharacterized protein</fullName>
    </submittedName>
</protein>
<feature type="region of interest" description="Disordered" evidence="1">
    <location>
        <begin position="31"/>
        <end position="82"/>
    </location>
</feature>
<feature type="compositionally biased region" description="Basic and acidic residues" evidence="1">
    <location>
        <begin position="55"/>
        <end position="69"/>
    </location>
</feature>
<evidence type="ECO:0000256" key="1">
    <source>
        <dbReference type="SAM" id="MobiDB-lite"/>
    </source>
</evidence>
<dbReference type="EMBL" id="JMCB01000010">
    <property type="protein sequence ID" value="KFE66540.1"/>
    <property type="molecule type" value="Genomic_DNA"/>
</dbReference>
<accession>A0A085WFS7</accession>
<evidence type="ECO:0000313" key="2">
    <source>
        <dbReference type="EMBL" id="KFE66540.1"/>
    </source>
</evidence>
<reference evidence="2 3" key="1">
    <citation type="submission" date="2014-04" db="EMBL/GenBank/DDBJ databases">
        <title>Genome assembly of Hyalangium minutum DSM 14724.</title>
        <authorList>
            <person name="Sharma G."/>
            <person name="Subramanian S."/>
        </authorList>
    </citation>
    <scope>NUCLEOTIDE SEQUENCE [LARGE SCALE GENOMIC DNA]</scope>
    <source>
        <strain evidence="2 3">DSM 14724</strain>
    </source>
</reference>
<organism evidence="2 3">
    <name type="scientific">Hyalangium minutum</name>
    <dbReference type="NCBI Taxonomy" id="394096"/>
    <lineage>
        <taxon>Bacteria</taxon>
        <taxon>Pseudomonadati</taxon>
        <taxon>Myxococcota</taxon>
        <taxon>Myxococcia</taxon>
        <taxon>Myxococcales</taxon>
        <taxon>Cystobacterineae</taxon>
        <taxon>Archangiaceae</taxon>
        <taxon>Hyalangium</taxon>
    </lineage>
</organism>
<dbReference type="Proteomes" id="UP000028725">
    <property type="component" value="Unassembled WGS sequence"/>
</dbReference>
<evidence type="ECO:0000313" key="3">
    <source>
        <dbReference type="Proteomes" id="UP000028725"/>
    </source>
</evidence>
<comment type="caution">
    <text evidence="2">The sequence shown here is derived from an EMBL/GenBank/DDBJ whole genome shotgun (WGS) entry which is preliminary data.</text>
</comment>
<gene>
    <name evidence="2" type="ORF">DB31_1013</name>
</gene>
<feature type="compositionally biased region" description="Basic residues" evidence="1">
    <location>
        <begin position="70"/>
        <end position="82"/>
    </location>
</feature>
<sequence length="136" mass="14498">MVVVYGLVLGPVLHAVADHAGELDLPEAAQEWVDPPGAMGAQSPPTEDESSEAEGLGHGHAVDGHGHEHGHSHRHGKGKPHRHAWGAVEHLQAVALSQPLLLLPAVRWERLHAVAAPRREWVPVAPLRPTAMPQGP</sequence>
<dbReference type="PATRIC" id="fig|394096.3.peg.5360"/>